<proteinExistence type="predicted"/>
<reference evidence="3 4" key="1">
    <citation type="journal article" date="2019" name="Nat. Ecol. Evol.">
        <title>Megaphylogeny resolves global patterns of mushroom evolution.</title>
        <authorList>
            <person name="Varga T."/>
            <person name="Krizsan K."/>
            <person name="Foldi C."/>
            <person name="Dima B."/>
            <person name="Sanchez-Garcia M."/>
            <person name="Sanchez-Ramirez S."/>
            <person name="Szollosi G.J."/>
            <person name="Szarkandi J.G."/>
            <person name="Papp V."/>
            <person name="Albert L."/>
            <person name="Andreopoulos W."/>
            <person name="Angelini C."/>
            <person name="Antonin V."/>
            <person name="Barry K.W."/>
            <person name="Bougher N.L."/>
            <person name="Buchanan P."/>
            <person name="Buyck B."/>
            <person name="Bense V."/>
            <person name="Catcheside P."/>
            <person name="Chovatia M."/>
            <person name="Cooper J."/>
            <person name="Damon W."/>
            <person name="Desjardin D."/>
            <person name="Finy P."/>
            <person name="Geml J."/>
            <person name="Haridas S."/>
            <person name="Hughes K."/>
            <person name="Justo A."/>
            <person name="Karasinski D."/>
            <person name="Kautmanova I."/>
            <person name="Kiss B."/>
            <person name="Kocsube S."/>
            <person name="Kotiranta H."/>
            <person name="LaButti K.M."/>
            <person name="Lechner B.E."/>
            <person name="Liimatainen K."/>
            <person name="Lipzen A."/>
            <person name="Lukacs Z."/>
            <person name="Mihaltcheva S."/>
            <person name="Morgado L.N."/>
            <person name="Niskanen T."/>
            <person name="Noordeloos M.E."/>
            <person name="Ohm R.A."/>
            <person name="Ortiz-Santana B."/>
            <person name="Ovrebo C."/>
            <person name="Racz N."/>
            <person name="Riley R."/>
            <person name="Savchenko A."/>
            <person name="Shiryaev A."/>
            <person name="Soop K."/>
            <person name="Spirin V."/>
            <person name="Szebenyi C."/>
            <person name="Tomsovsky M."/>
            <person name="Tulloss R.E."/>
            <person name="Uehling J."/>
            <person name="Grigoriev I.V."/>
            <person name="Vagvolgyi C."/>
            <person name="Papp T."/>
            <person name="Martin F.M."/>
            <person name="Miettinen O."/>
            <person name="Hibbett D.S."/>
            <person name="Nagy L.G."/>
        </authorList>
    </citation>
    <scope>NUCLEOTIDE SEQUENCE [LARGE SCALE GENOMIC DNA]</scope>
    <source>
        <strain evidence="3 4">FP101781</strain>
    </source>
</reference>
<sequence length="191" mass="20670">MSTLPLSQSLQYAFSANVFTLFLLLALQRDIPSRVSYLLILNDLPLQTSKPSISCHILPPSLSTPCLRSFAFYDEDRSIGPQSFSKSARPSVLPIDPTMGLPLRRSLRTPSSTSPSPALHPTSTTLAALGLVRKPRAPPVARLARSGGGGSLVEVHWIGLISSSAYPNRVSLFSLPFHLSLVPFMCGVHLH</sequence>
<gene>
    <name evidence="3" type="ORF">FA13DRAFT_1738148</name>
</gene>
<dbReference type="AlphaFoldDB" id="A0A4Y7SUS9"/>
<evidence type="ECO:0000256" key="1">
    <source>
        <dbReference type="SAM" id="MobiDB-lite"/>
    </source>
</evidence>
<dbReference type="Proteomes" id="UP000298030">
    <property type="component" value="Unassembled WGS sequence"/>
</dbReference>
<keyword evidence="2" id="KW-0472">Membrane</keyword>
<feature type="transmembrane region" description="Helical" evidence="2">
    <location>
        <begin position="6"/>
        <end position="27"/>
    </location>
</feature>
<feature type="region of interest" description="Disordered" evidence="1">
    <location>
        <begin position="82"/>
        <end position="121"/>
    </location>
</feature>
<name>A0A4Y7SUS9_COPMI</name>
<evidence type="ECO:0000313" key="4">
    <source>
        <dbReference type="Proteomes" id="UP000298030"/>
    </source>
</evidence>
<comment type="caution">
    <text evidence="3">The sequence shown here is derived from an EMBL/GenBank/DDBJ whole genome shotgun (WGS) entry which is preliminary data.</text>
</comment>
<keyword evidence="2" id="KW-1133">Transmembrane helix</keyword>
<feature type="compositionally biased region" description="Low complexity" evidence="1">
    <location>
        <begin position="101"/>
        <end position="121"/>
    </location>
</feature>
<protein>
    <submittedName>
        <fullName evidence="3">Uncharacterized protein</fullName>
    </submittedName>
</protein>
<evidence type="ECO:0000256" key="2">
    <source>
        <dbReference type="SAM" id="Phobius"/>
    </source>
</evidence>
<dbReference type="EMBL" id="QPFP01000055">
    <property type="protein sequence ID" value="TEB25626.1"/>
    <property type="molecule type" value="Genomic_DNA"/>
</dbReference>
<keyword evidence="4" id="KW-1185">Reference proteome</keyword>
<evidence type="ECO:0000313" key="3">
    <source>
        <dbReference type="EMBL" id="TEB25626.1"/>
    </source>
</evidence>
<accession>A0A4Y7SUS9</accession>
<keyword evidence="2" id="KW-0812">Transmembrane</keyword>
<organism evidence="3 4">
    <name type="scientific">Coprinellus micaceus</name>
    <name type="common">Glistening ink-cap mushroom</name>
    <name type="synonym">Coprinus micaceus</name>
    <dbReference type="NCBI Taxonomy" id="71717"/>
    <lineage>
        <taxon>Eukaryota</taxon>
        <taxon>Fungi</taxon>
        <taxon>Dikarya</taxon>
        <taxon>Basidiomycota</taxon>
        <taxon>Agaricomycotina</taxon>
        <taxon>Agaricomycetes</taxon>
        <taxon>Agaricomycetidae</taxon>
        <taxon>Agaricales</taxon>
        <taxon>Agaricineae</taxon>
        <taxon>Psathyrellaceae</taxon>
        <taxon>Coprinellus</taxon>
    </lineage>
</organism>